<dbReference type="AlphaFoldDB" id="A0A9P8LFX9"/>
<evidence type="ECO:0000313" key="4">
    <source>
        <dbReference type="Proteomes" id="UP000750711"/>
    </source>
</evidence>
<feature type="region of interest" description="Disordered" evidence="2">
    <location>
        <begin position="1"/>
        <end position="86"/>
    </location>
</feature>
<organism evidence="3 4">
    <name type="scientific">Trichoglossum hirsutum</name>
    <dbReference type="NCBI Taxonomy" id="265104"/>
    <lineage>
        <taxon>Eukaryota</taxon>
        <taxon>Fungi</taxon>
        <taxon>Dikarya</taxon>
        <taxon>Ascomycota</taxon>
        <taxon>Pezizomycotina</taxon>
        <taxon>Geoglossomycetes</taxon>
        <taxon>Geoglossales</taxon>
        <taxon>Geoglossaceae</taxon>
        <taxon>Trichoglossum</taxon>
    </lineage>
</organism>
<protein>
    <recommendedName>
        <fullName evidence="5">IQ calmodulin-binding motif domain protein</fullName>
    </recommendedName>
</protein>
<feature type="compositionally biased region" description="Low complexity" evidence="2">
    <location>
        <begin position="61"/>
        <end position="73"/>
    </location>
</feature>
<feature type="compositionally biased region" description="Basic and acidic residues" evidence="2">
    <location>
        <begin position="452"/>
        <end position="468"/>
    </location>
</feature>
<sequence length="936" mass="105891">MRRLSSNLDGILPGSAQDAASDIPEDVDLMSSDDMAEGATPPPHIAARFSKRPSINRRRSSAASSRRNSLSSIHSHHSRHSYHGHQSRYVAQHLRRASIIESRKARLADRAAHAEAVRMRAAMAKAAMRPSNSEERALAAQQAREKILAQVAAACAEEVRRAKNIAEGMKEKREAEGRKLREVMEERLADAERRRTELLDKRNARRGRPTSVPRAEDKRPVQLEGSVEKREVATRKIQKAWRMARRRKVVKNFTELGLSIEGVRDTSFEEVGELLSQERVIKTTAKVLQLCELQDGEGGATGETSAVRTFLSAFLILGHPAQVLSSDGEQEQDLIKKSKDLLISFEHLLSSLMASASFKASPTRLQSLSEAYVSFLTAFSAWKAHDSSVLVETMIAQFVELDLIWQKVKNETEEVTTEYRQGIREQQILLLVRIKKLAGPEKAKRLIREAMREAHKSRVKKPTGDVRPRVTPAESPVDQTPQNRSQRPRESMQFDELLKAMSSIPDNRLLVHELAINREYRIGAASTMTPHVRETLNRAIFDGMRLNIQAGMGDRWIVAMVENLRDRLLRLLQPRQSESSLYTVVSETLDPVLIENECRQGSFSHERFFAFMQSILPKMCAPARDVDVKAFAEDRSGDFIDRLARLIRVIDLLALDHANFMLQISAPDLIREAPGYEERRFAQDLDTGAITLEKTKRWWRDAKEKVLADLARRDLEGSNQHTHKPTFEKIYFRGLTDVAIATSKLQDNELPETLYLDTNRVMRFRRRSLRIVAVGSILLTAKNLLKRDVRTQWKTEADRIWKILKDNESSESARGDATAEVMSTIEFSHTLPPATKVQLGNIVARVLAQVQSGQITDPVMRLLFQRLKTHIFVRLSATSANDRVRVASTASEGLASSGLPEYIGMVGQMVEELMRLSDVDRKSHHTWYEKITTETA</sequence>
<dbReference type="Pfam" id="PF05794">
    <property type="entry name" value="Tcp11"/>
    <property type="match status" value="1"/>
</dbReference>
<evidence type="ECO:0000256" key="2">
    <source>
        <dbReference type="SAM" id="MobiDB-lite"/>
    </source>
</evidence>
<comment type="similarity">
    <text evidence="1">Belongs to the TCP11 family.</text>
</comment>
<feature type="region of interest" description="Disordered" evidence="2">
    <location>
        <begin position="452"/>
        <end position="491"/>
    </location>
</feature>
<keyword evidence="4" id="KW-1185">Reference proteome</keyword>
<gene>
    <name evidence="3" type="ORF">GP486_001952</name>
</gene>
<dbReference type="InterPro" id="IPR008862">
    <property type="entry name" value="Tcp11"/>
</dbReference>
<feature type="compositionally biased region" description="Basic and acidic residues" evidence="2">
    <location>
        <begin position="214"/>
        <end position="228"/>
    </location>
</feature>
<evidence type="ECO:0000313" key="3">
    <source>
        <dbReference type="EMBL" id="KAH0563486.1"/>
    </source>
</evidence>
<feature type="compositionally biased region" description="Basic and acidic residues" evidence="2">
    <location>
        <begin position="192"/>
        <end position="202"/>
    </location>
</feature>
<feature type="compositionally biased region" description="Basic residues" evidence="2">
    <location>
        <begin position="74"/>
        <end position="86"/>
    </location>
</feature>
<dbReference type="EMBL" id="JAGHQM010000197">
    <property type="protein sequence ID" value="KAH0563486.1"/>
    <property type="molecule type" value="Genomic_DNA"/>
</dbReference>
<name>A0A9P8LFX9_9PEZI</name>
<dbReference type="PANTHER" id="PTHR12832:SF18">
    <property type="entry name" value="IQ CALMODULIN-BINDING MOTIF DOMAIN PROTEIN (AFU_ORTHOLOGUE AFUA_1G08920)"/>
    <property type="match status" value="1"/>
</dbReference>
<comment type="caution">
    <text evidence="3">The sequence shown here is derived from an EMBL/GenBank/DDBJ whole genome shotgun (WGS) entry which is preliminary data.</text>
</comment>
<proteinExistence type="inferred from homology"/>
<reference evidence="3" key="1">
    <citation type="submission" date="2021-03" db="EMBL/GenBank/DDBJ databases">
        <title>Comparative genomics and phylogenomic investigation of the class Geoglossomycetes provide insights into ecological specialization and systematics.</title>
        <authorList>
            <person name="Melie T."/>
            <person name="Pirro S."/>
            <person name="Miller A.N."/>
            <person name="Quandt A."/>
        </authorList>
    </citation>
    <scope>NUCLEOTIDE SEQUENCE</scope>
    <source>
        <strain evidence="3">CAQ_001_2017</strain>
    </source>
</reference>
<evidence type="ECO:0008006" key="5">
    <source>
        <dbReference type="Google" id="ProtNLM"/>
    </source>
</evidence>
<dbReference type="PANTHER" id="PTHR12832">
    <property type="entry name" value="TESTIS-SPECIFIC PROTEIN PBS13 T-COMPLEX 11"/>
    <property type="match status" value="1"/>
</dbReference>
<dbReference type="Proteomes" id="UP000750711">
    <property type="component" value="Unassembled WGS sequence"/>
</dbReference>
<evidence type="ECO:0000256" key="1">
    <source>
        <dbReference type="ARBA" id="ARBA00010954"/>
    </source>
</evidence>
<feature type="compositionally biased region" description="Basic residues" evidence="2">
    <location>
        <begin position="49"/>
        <end position="60"/>
    </location>
</feature>
<feature type="region of interest" description="Disordered" evidence="2">
    <location>
        <begin position="192"/>
        <end position="228"/>
    </location>
</feature>
<dbReference type="GO" id="GO:0010737">
    <property type="term" value="P:protein kinase A signaling"/>
    <property type="evidence" value="ECO:0007669"/>
    <property type="project" value="TreeGrafter"/>
</dbReference>
<accession>A0A9P8LFX9</accession>